<proteinExistence type="predicted"/>
<comment type="caution">
    <text evidence="1">The sequence shown here is derived from an EMBL/GenBank/DDBJ whole genome shotgun (WGS) entry which is preliminary data.</text>
</comment>
<dbReference type="Gene3D" id="2.60.40.10">
    <property type="entry name" value="Immunoglobulins"/>
    <property type="match status" value="1"/>
</dbReference>
<dbReference type="Proteomes" id="UP000828390">
    <property type="component" value="Unassembled WGS sequence"/>
</dbReference>
<dbReference type="AlphaFoldDB" id="A0A9D4MUT7"/>
<gene>
    <name evidence="1" type="ORF">DPMN_006748</name>
</gene>
<reference evidence="1" key="1">
    <citation type="journal article" date="2019" name="bioRxiv">
        <title>The Genome of the Zebra Mussel, Dreissena polymorpha: A Resource for Invasive Species Research.</title>
        <authorList>
            <person name="McCartney M.A."/>
            <person name="Auch B."/>
            <person name="Kono T."/>
            <person name="Mallez S."/>
            <person name="Zhang Y."/>
            <person name="Obille A."/>
            <person name="Becker A."/>
            <person name="Abrahante J.E."/>
            <person name="Garbe J."/>
            <person name="Badalamenti J.P."/>
            <person name="Herman A."/>
            <person name="Mangelson H."/>
            <person name="Liachko I."/>
            <person name="Sullivan S."/>
            <person name="Sone E.D."/>
            <person name="Koren S."/>
            <person name="Silverstein K.A.T."/>
            <person name="Beckman K.B."/>
            <person name="Gohl D.M."/>
        </authorList>
    </citation>
    <scope>NUCLEOTIDE SEQUENCE</scope>
    <source>
        <strain evidence="1">Duluth1</strain>
        <tissue evidence="1">Whole animal</tissue>
    </source>
</reference>
<dbReference type="PANTHER" id="PTHR16165:SF5">
    <property type="entry name" value="NXPE FAMILY MEMBER 3"/>
    <property type="match status" value="1"/>
</dbReference>
<protein>
    <submittedName>
        <fullName evidence="1">Uncharacterized protein</fullName>
    </submittedName>
</protein>
<evidence type="ECO:0000313" key="2">
    <source>
        <dbReference type="Proteomes" id="UP000828390"/>
    </source>
</evidence>
<organism evidence="1 2">
    <name type="scientific">Dreissena polymorpha</name>
    <name type="common">Zebra mussel</name>
    <name type="synonym">Mytilus polymorpha</name>
    <dbReference type="NCBI Taxonomy" id="45954"/>
    <lineage>
        <taxon>Eukaryota</taxon>
        <taxon>Metazoa</taxon>
        <taxon>Spiralia</taxon>
        <taxon>Lophotrochozoa</taxon>
        <taxon>Mollusca</taxon>
        <taxon>Bivalvia</taxon>
        <taxon>Autobranchia</taxon>
        <taxon>Heteroconchia</taxon>
        <taxon>Euheterodonta</taxon>
        <taxon>Imparidentia</taxon>
        <taxon>Neoheterodontei</taxon>
        <taxon>Myida</taxon>
        <taxon>Dreissenoidea</taxon>
        <taxon>Dreissenidae</taxon>
        <taxon>Dreissena</taxon>
    </lineage>
</organism>
<keyword evidence="2" id="KW-1185">Reference proteome</keyword>
<reference evidence="1" key="2">
    <citation type="submission" date="2020-11" db="EMBL/GenBank/DDBJ databases">
        <authorList>
            <person name="McCartney M.A."/>
            <person name="Auch B."/>
            <person name="Kono T."/>
            <person name="Mallez S."/>
            <person name="Becker A."/>
            <person name="Gohl D.M."/>
            <person name="Silverstein K.A.T."/>
            <person name="Koren S."/>
            <person name="Bechman K.B."/>
            <person name="Herman A."/>
            <person name="Abrahante J.E."/>
            <person name="Garbe J."/>
        </authorList>
    </citation>
    <scope>NUCLEOTIDE SEQUENCE</scope>
    <source>
        <strain evidence="1">Duluth1</strain>
        <tissue evidence="1">Whole animal</tissue>
    </source>
</reference>
<name>A0A9D4MUT7_DREPO</name>
<accession>A0A9D4MUT7</accession>
<evidence type="ECO:0000313" key="1">
    <source>
        <dbReference type="EMBL" id="KAH3882803.1"/>
    </source>
</evidence>
<dbReference type="EMBL" id="JAIWYP010000001">
    <property type="protein sequence ID" value="KAH3882803.1"/>
    <property type="molecule type" value="Genomic_DNA"/>
</dbReference>
<dbReference type="InterPro" id="IPR013783">
    <property type="entry name" value="Ig-like_fold"/>
</dbReference>
<sequence>MITTHDNAGNLKTVGGDLLKIFLCNDSTGSAIQGMVIDHGNGTYTGEVEAAWSGMSKLIVSLAYPREAISAMYRLRKEVRFV</sequence>
<dbReference type="PANTHER" id="PTHR16165">
    <property type="entry name" value="NXPE FAMILY MEMBER"/>
    <property type="match status" value="1"/>
</dbReference>